<evidence type="ECO:0000313" key="2">
    <source>
        <dbReference type="EMBL" id="SZX73171.1"/>
    </source>
</evidence>
<dbReference type="Proteomes" id="UP000256970">
    <property type="component" value="Unassembled WGS sequence"/>
</dbReference>
<reference evidence="2 3" key="1">
    <citation type="submission" date="2016-10" db="EMBL/GenBank/DDBJ databases">
        <authorList>
            <person name="Cai Z."/>
        </authorList>
    </citation>
    <scope>NUCLEOTIDE SEQUENCE [LARGE SCALE GENOMIC DNA]</scope>
</reference>
<keyword evidence="3" id="KW-1185">Reference proteome</keyword>
<accession>A0A383W6U4</accession>
<evidence type="ECO:0000313" key="3">
    <source>
        <dbReference type="Proteomes" id="UP000256970"/>
    </source>
</evidence>
<feature type="region of interest" description="Disordered" evidence="1">
    <location>
        <begin position="75"/>
        <end position="111"/>
    </location>
</feature>
<dbReference type="EMBL" id="FNXT01001184">
    <property type="protein sequence ID" value="SZX73171.1"/>
    <property type="molecule type" value="Genomic_DNA"/>
</dbReference>
<sequence>MARNRQANWEKWVQGELVASLQAKGKLPKQHTAASEYKEKAYSNTGERIFPVTGEDAQDMTAVLMAEARQKLVTAQAKQHSQQLLQQQQQKAAQHLEGSPQNKSSNERAELKARIAAMQQELKQEASSCSSLQQAIAAVKKSG</sequence>
<gene>
    <name evidence="2" type="ORF">BQ4739_LOCUS13287</name>
</gene>
<name>A0A383W6U4_TETOB</name>
<dbReference type="AlphaFoldDB" id="A0A383W6U4"/>
<proteinExistence type="predicted"/>
<protein>
    <submittedName>
        <fullName evidence="2">Uncharacterized protein</fullName>
    </submittedName>
</protein>
<organism evidence="2 3">
    <name type="scientific">Tetradesmus obliquus</name>
    <name type="common">Green alga</name>
    <name type="synonym">Acutodesmus obliquus</name>
    <dbReference type="NCBI Taxonomy" id="3088"/>
    <lineage>
        <taxon>Eukaryota</taxon>
        <taxon>Viridiplantae</taxon>
        <taxon>Chlorophyta</taxon>
        <taxon>core chlorophytes</taxon>
        <taxon>Chlorophyceae</taxon>
        <taxon>CS clade</taxon>
        <taxon>Sphaeropleales</taxon>
        <taxon>Scenedesmaceae</taxon>
        <taxon>Tetradesmus</taxon>
    </lineage>
</organism>
<feature type="compositionally biased region" description="Low complexity" evidence="1">
    <location>
        <begin position="75"/>
        <end position="95"/>
    </location>
</feature>
<evidence type="ECO:0000256" key="1">
    <source>
        <dbReference type="SAM" id="MobiDB-lite"/>
    </source>
</evidence>